<dbReference type="SUPFAM" id="SSF55315">
    <property type="entry name" value="L30e-like"/>
    <property type="match status" value="1"/>
</dbReference>
<evidence type="ECO:0000259" key="3">
    <source>
        <dbReference type="Pfam" id="PF01248"/>
    </source>
</evidence>
<evidence type="ECO:0000313" key="4">
    <source>
        <dbReference type="EMBL" id="WLV24801.1"/>
    </source>
</evidence>
<proteinExistence type="inferred from homology"/>
<accession>A0ABY9KV92</accession>
<keyword evidence="5" id="KW-1185">Reference proteome</keyword>
<dbReference type="Pfam" id="PF01248">
    <property type="entry name" value="Ribosomal_L7Ae"/>
    <property type="match status" value="1"/>
</dbReference>
<dbReference type="NCBIfam" id="NF010125">
    <property type="entry name" value="PRK13602.1"/>
    <property type="match status" value="1"/>
</dbReference>
<dbReference type="InterPro" id="IPR023460">
    <property type="entry name" value="RNA_bf_YbxF-like"/>
</dbReference>
<evidence type="ECO:0000256" key="1">
    <source>
        <dbReference type="ARBA" id="ARBA00022884"/>
    </source>
</evidence>
<name>A0ABY9KV92_9BACI</name>
<dbReference type="HAMAP" id="MF_00574">
    <property type="entry name" value="Ribosomal_eL8_Bact"/>
    <property type="match status" value="1"/>
</dbReference>
<keyword evidence="1 2" id="KW-0694">RNA-binding</keyword>
<dbReference type="RefSeq" id="WP_348028198.1">
    <property type="nucleotide sequence ID" value="NZ_CP129113.1"/>
</dbReference>
<protein>
    <recommendedName>
        <fullName evidence="2">RNA-binding protein QR721_00675</fullName>
    </recommendedName>
    <alternativeName>
        <fullName evidence="2">Ribosomal protein eL8-like</fullName>
    </alternativeName>
</protein>
<organism evidence="4 5">
    <name type="scientific">Aciduricibacillus chroicocephali</name>
    <dbReference type="NCBI Taxonomy" id="3054939"/>
    <lineage>
        <taxon>Bacteria</taxon>
        <taxon>Bacillati</taxon>
        <taxon>Bacillota</taxon>
        <taxon>Bacilli</taxon>
        <taxon>Bacillales</taxon>
        <taxon>Bacillaceae</taxon>
        <taxon>Aciduricibacillus</taxon>
    </lineage>
</organism>
<reference evidence="4" key="1">
    <citation type="submission" date="2023-06" db="EMBL/GenBank/DDBJ databases">
        <title>A Treasure from Seagulls: Isolation and Description of Aciduricobacillus qingdaonensis gen. nov., sp. nov., a Rare Obligately Uric Acid-utilizing Member in the Family Bacillaceae.</title>
        <authorList>
            <person name="Liu W."/>
            <person name="Wang B."/>
        </authorList>
    </citation>
    <scope>NUCLEOTIDE SEQUENCE</scope>
    <source>
        <strain evidence="4">44XB</strain>
    </source>
</reference>
<feature type="domain" description="Ribosomal protein eL8/eL30/eS12/Gadd45" evidence="3">
    <location>
        <begin position="4"/>
        <end position="83"/>
    </location>
</feature>
<evidence type="ECO:0000256" key="2">
    <source>
        <dbReference type="HAMAP-Rule" id="MF_00574"/>
    </source>
</evidence>
<sequence>MSYEKVAQNHSRMIIGLKQTLKAMENGQVSEVVIAEDADAAITKKVSNKAEQLEIPIVNVDSMKKLGTACGIDVGASTVAITRSK</sequence>
<dbReference type="Gene3D" id="3.30.1330.30">
    <property type="match status" value="1"/>
</dbReference>
<dbReference type="InterPro" id="IPR004038">
    <property type="entry name" value="Ribosomal_eL8/eL30/eS12/Gad45"/>
</dbReference>
<dbReference type="Proteomes" id="UP001180087">
    <property type="component" value="Chromosome"/>
</dbReference>
<comment type="similarity">
    <text evidence="2">Belongs to the eukaryotic ribosomal protein eL8 family.</text>
</comment>
<evidence type="ECO:0000313" key="5">
    <source>
        <dbReference type="Proteomes" id="UP001180087"/>
    </source>
</evidence>
<dbReference type="EMBL" id="CP129113">
    <property type="protein sequence ID" value="WLV24801.1"/>
    <property type="molecule type" value="Genomic_DNA"/>
</dbReference>
<gene>
    <name evidence="4" type="ORF">QR721_00675</name>
</gene>
<dbReference type="InterPro" id="IPR029064">
    <property type="entry name" value="Ribosomal_eL30-like_sf"/>
</dbReference>